<gene>
    <name evidence="1" type="ORF">MELIAE_LOCUS9492</name>
</gene>
<protein>
    <submittedName>
        <fullName evidence="1">Uncharacterized protein</fullName>
    </submittedName>
</protein>
<dbReference type="Proteomes" id="UP001154078">
    <property type="component" value="Chromosome 6"/>
</dbReference>
<dbReference type="OrthoDB" id="6760573at2759"/>
<organism evidence="1 2">
    <name type="scientific">Brassicogethes aeneus</name>
    <name type="common">Rape pollen beetle</name>
    <name type="synonym">Meligethes aeneus</name>
    <dbReference type="NCBI Taxonomy" id="1431903"/>
    <lineage>
        <taxon>Eukaryota</taxon>
        <taxon>Metazoa</taxon>
        <taxon>Ecdysozoa</taxon>
        <taxon>Arthropoda</taxon>
        <taxon>Hexapoda</taxon>
        <taxon>Insecta</taxon>
        <taxon>Pterygota</taxon>
        <taxon>Neoptera</taxon>
        <taxon>Endopterygota</taxon>
        <taxon>Coleoptera</taxon>
        <taxon>Polyphaga</taxon>
        <taxon>Cucujiformia</taxon>
        <taxon>Nitidulidae</taxon>
        <taxon>Meligethinae</taxon>
        <taxon>Brassicogethes</taxon>
    </lineage>
</organism>
<reference evidence="1" key="1">
    <citation type="submission" date="2021-12" db="EMBL/GenBank/DDBJ databases">
        <authorList>
            <person name="King R."/>
        </authorList>
    </citation>
    <scope>NUCLEOTIDE SEQUENCE</scope>
</reference>
<evidence type="ECO:0000313" key="1">
    <source>
        <dbReference type="EMBL" id="CAH0559397.1"/>
    </source>
</evidence>
<sequence>MSDTSYYEPTFSEDERYEAMIKEKRRLIERNTFIKEEKRVLEFKKIETYLERLDCPALTFLEFNSLKIKFFIYPSKLNDFISERTRFFAYIRFSRRYQKWILKKYSLPMGRHKQQIFDLFYDGNKFAVTDEYILDLITNIDKIILDWAELEKKYRERKIERYRNGELCYLDMDDTDEELFLDINETKEIMVKKECVLRRMMVPENLDE</sequence>
<evidence type="ECO:0000313" key="2">
    <source>
        <dbReference type="Proteomes" id="UP001154078"/>
    </source>
</evidence>
<dbReference type="AlphaFoldDB" id="A0A9P0BBU8"/>
<name>A0A9P0BBU8_BRAAE</name>
<proteinExistence type="predicted"/>
<accession>A0A9P0BBU8</accession>
<dbReference type="EMBL" id="OV121137">
    <property type="protein sequence ID" value="CAH0559397.1"/>
    <property type="molecule type" value="Genomic_DNA"/>
</dbReference>
<keyword evidence="2" id="KW-1185">Reference proteome</keyword>